<comment type="similarity">
    <text evidence="1">Belongs to the plant acyltransferase family.</text>
</comment>
<accession>A0A7J6WLD1</accession>
<keyword evidence="5" id="KW-1185">Reference proteome</keyword>
<feature type="signal peptide" evidence="3">
    <location>
        <begin position="1"/>
        <end position="20"/>
    </location>
</feature>
<feature type="chain" id="PRO_5029776987" evidence="3">
    <location>
        <begin position="21"/>
        <end position="321"/>
    </location>
</feature>
<dbReference type="GO" id="GO:0016740">
    <property type="term" value="F:transferase activity"/>
    <property type="evidence" value="ECO:0007669"/>
    <property type="project" value="UniProtKB-KW"/>
</dbReference>
<dbReference type="Proteomes" id="UP000554482">
    <property type="component" value="Unassembled WGS sequence"/>
</dbReference>
<evidence type="ECO:0000256" key="1">
    <source>
        <dbReference type="ARBA" id="ARBA00009861"/>
    </source>
</evidence>
<dbReference type="Pfam" id="PF02458">
    <property type="entry name" value="Transferase"/>
    <property type="match status" value="1"/>
</dbReference>
<evidence type="ECO:0000256" key="2">
    <source>
        <dbReference type="ARBA" id="ARBA00022679"/>
    </source>
</evidence>
<dbReference type="EMBL" id="JABWDY010014230">
    <property type="protein sequence ID" value="KAF5197778.1"/>
    <property type="molecule type" value="Genomic_DNA"/>
</dbReference>
<sequence>SDGILHCPILLMQVTRLVCGGFIVGCRFNHTMSDGTGFVQFMTAVAEIARGASVPSVKPVWNRELLMARNPPRVICVPHVYDEYHHNYGLPVADMVYLEDTIDLSFFFSLPEIASLKNLLPPHLRTCSKFEILATCIWRCRTIALNFNSSDIVRFVCVVNARAKLNPPLPVGYYGNALGLPVALTTVGELCQNPLGYALELVKKAKDDVTDEFMKSTADFLVINGRPNYANIRTYEVSDTTHMGLKKTDFGWGKQVYSGPIDYNIGECYFQLSINKKGEDGMFAMVSLPRPSMERFTVEIEKMIREANGVNFSYFPALSRL</sequence>
<reference evidence="4 5" key="1">
    <citation type="submission" date="2020-06" db="EMBL/GenBank/DDBJ databases">
        <title>Transcriptomic and genomic resources for Thalictrum thalictroides and T. hernandezii: Facilitating candidate gene discovery in an emerging model plant lineage.</title>
        <authorList>
            <person name="Arias T."/>
            <person name="Riano-Pachon D.M."/>
            <person name="Di Stilio V.S."/>
        </authorList>
    </citation>
    <scope>NUCLEOTIDE SEQUENCE [LARGE SCALE GENOMIC DNA]</scope>
    <source>
        <strain evidence="5">cv. WT478/WT964</strain>
        <tissue evidence="4">Leaves</tissue>
    </source>
</reference>
<evidence type="ECO:0000313" key="5">
    <source>
        <dbReference type="Proteomes" id="UP000554482"/>
    </source>
</evidence>
<feature type="non-terminal residue" evidence="4">
    <location>
        <position position="1"/>
    </location>
</feature>
<dbReference type="InterPro" id="IPR023213">
    <property type="entry name" value="CAT-like_dom_sf"/>
</dbReference>
<dbReference type="PANTHER" id="PTHR31147">
    <property type="entry name" value="ACYL TRANSFERASE 4"/>
    <property type="match status" value="1"/>
</dbReference>
<dbReference type="PANTHER" id="PTHR31147:SF66">
    <property type="entry name" value="OS05G0315700 PROTEIN"/>
    <property type="match status" value="1"/>
</dbReference>
<evidence type="ECO:0000313" key="4">
    <source>
        <dbReference type="EMBL" id="KAF5197778.1"/>
    </source>
</evidence>
<keyword evidence="3" id="KW-0732">Signal</keyword>
<organism evidence="4 5">
    <name type="scientific">Thalictrum thalictroides</name>
    <name type="common">Rue-anemone</name>
    <name type="synonym">Anemone thalictroides</name>
    <dbReference type="NCBI Taxonomy" id="46969"/>
    <lineage>
        <taxon>Eukaryota</taxon>
        <taxon>Viridiplantae</taxon>
        <taxon>Streptophyta</taxon>
        <taxon>Embryophyta</taxon>
        <taxon>Tracheophyta</taxon>
        <taxon>Spermatophyta</taxon>
        <taxon>Magnoliopsida</taxon>
        <taxon>Ranunculales</taxon>
        <taxon>Ranunculaceae</taxon>
        <taxon>Thalictroideae</taxon>
        <taxon>Thalictrum</taxon>
    </lineage>
</organism>
<proteinExistence type="inferred from homology"/>
<gene>
    <name evidence="4" type="ORF">FRX31_012635</name>
</gene>
<dbReference type="AlphaFoldDB" id="A0A7J6WLD1"/>
<keyword evidence="2 4" id="KW-0808">Transferase</keyword>
<evidence type="ECO:0000256" key="3">
    <source>
        <dbReference type="SAM" id="SignalP"/>
    </source>
</evidence>
<dbReference type="OrthoDB" id="1483986at2759"/>
<dbReference type="InterPro" id="IPR050898">
    <property type="entry name" value="Plant_acyltransferase"/>
</dbReference>
<dbReference type="Gene3D" id="3.30.559.10">
    <property type="entry name" value="Chloramphenicol acetyltransferase-like domain"/>
    <property type="match status" value="2"/>
</dbReference>
<comment type="caution">
    <text evidence="4">The sequence shown here is derived from an EMBL/GenBank/DDBJ whole genome shotgun (WGS) entry which is preliminary data.</text>
</comment>
<name>A0A7J6WLD1_THATH</name>
<protein>
    <submittedName>
        <fullName evidence="4">Benzyl alcohol o-benzoyltransferase</fullName>
    </submittedName>
</protein>